<dbReference type="InterPro" id="IPR041698">
    <property type="entry name" value="Methyltransf_25"/>
</dbReference>
<evidence type="ECO:0000259" key="3">
    <source>
        <dbReference type="Pfam" id="PF08241"/>
    </source>
</evidence>
<dbReference type="EMBL" id="CAJMWX010001834">
    <property type="protein sequence ID" value="CAE6507042.1"/>
    <property type="molecule type" value="Genomic_DNA"/>
</dbReference>
<proteinExistence type="predicted"/>
<feature type="domain" description="Methyltransferase type 11" evidence="3">
    <location>
        <begin position="295"/>
        <end position="394"/>
    </location>
</feature>
<dbReference type="GO" id="GO:0032259">
    <property type="term" value="P:methylation"/>
    <property type="evidence" value="ECO:0007669"/>
    <property type="project" value="UniProtKB-KW"/>
</dbReference>
<keyword evidence="1" id="KW-0489">Methyltransferase</keyword>
<dbReference type="PANTHER" id="PTHR43861">
    <property type="entry name" value="TRANS-ACONITATE 2-METHYLTRANSFERASE-RELATED"/>
    <property type="match status" value="1"/>
</dbReference>
<dbReference type="PANTHER" id="PTHR43861:SF1">
    <property type="entry name" value="TRANS-ACONITATE 2-METHYLTRANSFERASE"/>
    <property type="match status" value="1"/>
</dbReference>
<dbReference type="SUPFAM" id="SSF53335">
    <property type="entry name" value="S-adenosyl-L-methionine-dependent methyltransferases"/>
    <property type="match status" value="2"/>
</dbReference>
<dbReference type="CDD" id="cd02440">
    <property type="entry name" value="AdoMet_MTases"/>
    <property type="match status" value="2"/>
</dbReference>
<evidence type="ECO:0000256" key="2">
    <source>
        <dbReference type="ARBA" id="ARBA00022679"/>
    </source>
</evidence>
<dbReference type="Proteomes" id="UP000663888">
    <property type="component" value="Unassembled WGS sequence"/>
</dbReference>
<gene>
    <name evidence="5" type="ORF">RDB_LOCUS161828</name>
</gene>
<name>A0A8H3D0J6_9AGAM</name>
<evidence type="ECO:0000256" key="1">
    <source>
        <dbReference type="ARBA" id="ARBA00022603"/>
    </source>
</evidence>
<feature type="domain" description="Methyltransferase" evidence="4">
    <location>
        <begin position="44"/>
        <end position="141"/>
    </location>
</feature>
<dbReference type="InterPro" id="IPR029063">
    <property type="entry name" value="SAM-dependent_MTases_sf"/>
</dbReference>
<dbReference type="Pfam" id="PF13649">
    <property type="entry name" value="Methyltransf_25"/>
    <property type="match status" value="1"/>
</dbReference>
<dbReference type="Gene3D" id="3.40.50.150">
    <property type="entry name" value="Vaccinia Virus protein VP39"/>
    <property type="match status" value="2"/>
</dbReference>
<dbReference type="GO" id="GO:0008757">
    <property type="term" value="F:S-adenosylmethionine-dependent methyltransferase activity"/>
    <property type="evidence" value="ECO:0007669"/>
    <property type="project" value="InterPro"/>
</dbReference>
<dbReference type="Pfam" id="PF08241">
    <property type="entry name" value="Methyltransf_11"/>
    <property type="match status" value="1"/>
</dbReference>
<evidence type="ECO:0000313" key="5">
    <source>
        <dbReference type="EMBL" id="CAE6507042.1"/>
    </source>
</evidence>
<dbReference type="AlphaFoldDB" id="A0A8H3D0J6"/>
<comment type="caution">
    <text evidence="5">The sequence shown here is derived from an EMBL/GenBank/DDBJ whole genome shotgun (WGS) entry which is preliminary data.</text>
</comment>
<sequence>MEPNDTVKDTWSAFHYNKAASFVYSDAYTQPVLDLLSPRMGESILDMGCGTGELTYRLQEFVGHDGLVVGVDSSRDMLEKARKNNVTNLFCCDIQSLTMPDDLKSLTGNFDAVFTNATLHWCKRDPSGVVRAAKLALQPGGRFVGEFGGYLNCVGIRSILHQVLRSRGIEPSKVDPWYFPRPESYAKVLESEGFKVEHISLNPRITPLPGPLLDWLRTFARNSLLAEMEQEEAEKVMQEVSDLCEPDMKDENGGWAIIYTWSPSLYNQNVAFVYSEEITRPVFELLSAQSGERVVDVGCGTGELTLRLQQLVGNDGLVLGIDASEHMVEKSKFNGVKHVLCGDIQKLVIPDRFKDLPGTFDAVYTNATLHWCKQDPYGALRTVKGLLKPGGRFVGDLCGHMTGMGIRSAISHVLNTRGIDPPNPWFLPQPEEYKKILESEGFKVEHISLNPQIVSLPGSMTEFLRALYKVAFLKDMSDEEAEEVMKEVSDM</sequence>
<dbReference type="InterPro" id="IPR013216">
    <property type="entry name" value="Methyltransf_11"/>
</dbReference>
<keyword evidence="2" id="KW-0808">Transferase</keyword>
<evidence type="ECO:0000259" key="4">
    <source>
        <dbReference type="Pfam" id="PF13649"/>
    </source>
</evidence>
<evidence type="ECO:0000313" key="6">
    <source>
        <dbReference type="Proteomes" id="UP000663888"/>
    </source>
</evidence>
<protein>
    <recommendedName>
        <fullName evidence="7">Methyltransferase domain-containing protein</fullName>
    </recommendedName>
</protein>
<organism evidence="5 6">
    <name type="scientific">Rhizoctonia solani</name>
    <dbReference type="NCBI Taxonomy" id="456999"/>
    <lineage>
        <taxon>Eukaryota</taxon>
        <taxon>Fungi</taxon>
        <taxon>Dikarya</taxon>
        <taxon>Basidiomycota</taxon>
        <taxon>Agaricomycotina</taxon>
        <taxon>Agaricomycetes</taxon>
        <taxon>Cantharellales</taxon>
        <taxon>Ceratobasidiaceae</taxon>
        <taxon>Rhizoctonia</taxon>
    </lineage>
</organism>
<accession>A0A8H3D0J6</accession>
<reference evidence="5" key="1">
    <citation type="submission" date="2021-01" db="EMBL/GenBank/DDBJ databases">
        <authorList>
            <person name="Kaushik A."/>
        </authorList>
    </citation>
    <scope>NUCLEOTIDE SEQUENCE</scope>
    <source>
        <strain evidence="5">AG4-R118</strain>
    </source>
</reference>
<evidence type="ECO:0008006" key="7">
    <source>
        <dbReference type="Google" id="ProtNLM"/>
    </source>
</evidence>